<evidence type="ECO:0000259" key="8">
    <source>
        <dbReference type="PROSITE" id="PS50847"/>
    </source>
</evidence>
<dbReference type="Pfam" id="PF13620">
    <property type="entry name" value="CarboxypepD_reg"/>
    <property type="match status" value="3"/>
</dbReference>
<evidence type="ECO:0000256" key="5">
    <source>
        <dbReference type="ARBA" id="ARBA00023088"/>
    </source>
</evidence>
<feature type="domain" description="Gram-positive cocci surface proteins LPxTG" evidence="8">
    <location>
        <begin position="592"/>
        <end position="629"/>
    </location>
</feature>
<evidence type="ECO:0000256" key="4">
    <source>
        <dbReference type="ARBA" id="ARBA00022729"/>
    </source>
</evidence>
<keyword evidence="7" id="KW-0812">Transmembrane</keyword>
<gene>
    <name evidence="9" type="primary">sdrD</name>
    <name evidence="9" type="ORF">RS84_01766</name>
</gene>
<proteinExistence type="predicted"/>
<dbReference type="PANTHER" id="PTHR23303">
    <property type="entry name" value="CARBOXYPEPTIDASE REGULATORY REGION-CONTAINING"/>
    <property type="match status" value="1"/>
</dbReference>
<name>A0A0M2HN04_9MICO</name>
<keyword evidence="7" id="KW-0472">Membrane</keyword>
<feature type="compositionally biased region" description="Low complexity" evidence="6">
    <location>
        <begin position="579"/>
        <end position="590"/>
    </location>
</feature>
<evidence type="ECO:0000256" key="3">
    <source>
        <dbReference type="ARBA" id="ARBA00022525"/>
    </source>
</evidence>
<dbReference type="InterPro" id="IPR008969">
    <property type="entry name" value="CarboxyPept-like_regulatory"/>
</dbReference>
<feature type="transmembrane region" description="Helical" evidence="7">
    <location>
        <begin position="602"/>
        <end position="621"/>
    </location>
</feature>
<keyword evidence="4" id="KW-0732">Signal</keyword>
<comment type="caution">
    <text evidence="9">The sequence shown here is derived from an EMBL/GenBank/DDBJ whole genome shotgun (WGS) entry which is preliminary data.</text>
</comment>
<accession>A0A0M2HN04</accession>
<dbReference type="GO" id="GO:0005975">
    <property type="term" value="P:carbohydrate metabolic process"/>
    <property type="evidence" value="ECO:0007669"/>
    <property type="project" value="UniProtKB-ARBA"/>
</dbReference>
<dbReference type="InterPro" id="IPR051417">
    <property type="entry name" value="SDr/BOS_complex"/>
</dbReference>
<dbReference type="SUPFAM" id="SSF49478">
    <property type="entry name" value="Cna protein B-type domain"/>
    <property type="match status" value="1"/>
</dbReference>
<keyword evidence="10" id="KW-1185">Reference proteome</keyword>
<dbReference type="PROSITE" id="PS50847">
    <property type="entry name" value="GRAM_POS_ANCHORING"/>
    <property type="match status" value="1"/>
</dbReference>
<dbReference type="Gene3D" id="2.60.40.10">
    <property type="entry name" value="Immunoglobulins"/>
    <property type="match status" value="2"/>
</dbReference>
<evidence type="ECO:0000256" key="1">
    <source>
        <dbReference type="ARBA" id="ARBA00004613"/>
    </source>
</evidence>
<dbReference type="STRING" id="273678.RS84_01766"/>
<dbReference type="NCBIfam" id="TIGR01167">
    <property type="entry name" value="LPXTG_anchor"/>
    <property type="match status" value="1"/>
</dbReference>
<dbReference type="EMBL" id="JYJB01000008">
    <property type="protein sequence ID" value="KJL48137.1"/>
    <property type="molecule type" value="Genomic_DNA"/>
</dbReference>
<reference evidence="9 10" key="1">
    <citation type="submission" date="2015-02" db="EMBL/GenBank/DDBJ databases">
        <title>Draft genome sequences of ten Microbacterium spp. with emphasis on heavy metal contaminated environments.</title>
        <authorList>
            <person name="Corretto E."/>
        </authorList>
    </citation>
    <scope>NUCLEOTIDE SEQUENCE [LARGE SCALE GENOMIC DNA]</scope>
    <source>
        <strain evidence="9 10">SA35</strain>
    </source>
</reference>
<keyword evidence="3" id="KW-0964">Secreted</keyword>
<organism evidence="9 10">
    <name type="scientific">Microbacterium hydrocarbonoxydans</name>
    <dbReference type="NCBI Taxonomy" id="273678"/>
    <lineage>
        <taxon>Bacteria</taxon>
        <taxon>Bacillati</taxon>
        <taxon>Actinomycetota</taxon>
        <taxon>Actinomycetes</taxon>
        <taxon>Micrococcales</taxon>
        <taxon>Microbacteriaceae</taxon>
        <taxon>Microbacterium</taxon>
    </lineage>
</organism>
<dbReference type="Pfam" id="PF17210">
    <property type="entry name" value="SdrD_B"/>
    <property type="match status" value="1"/>
</dbReference>
<keyword evidence="5" id="KW-0572">Peptidoglycan-anchor</keyword>
<dbReference type="InterPro" id="IPR019931">
    <property type="entry name" value="LPXTG_anchor"/>
</dbReference>
<evidence type="ECO:0000256" key="6">
    <source>
        <dbReference type="SAM" id="MobiDB-lite"/>
    </source>
</evidence>
<sequence>MVGALPAAAATTTSWAGWELLSGSPGAYTSSVQIAAQPAVSATVTSDSRGGQVGVISGASTWLAEGTPVGAKYGSSAGQPYVNLRPKADNATSPSTTTYSFAAPTPASGWTFVLGDIDADSVRIHAVAGDGHVLDAAELGFREGFNYCAPGVVGKPSCTGDAADVPTWNPTTLTLTGNQAAADTSGAAAWFEPSTPISSLTFFFTRRAGFPVYQTWFASIARDITGTVTDVAEGPLEGVELSLTDANGTVVATTTTTTGGTYAFPGFVATDGYSVRVTPPDGKIAQSAVSQDVDLTDEDGVADFTVRDIVPVAVSGRITDTDGLPIAGVTVTIDGLTTTTDADGRYVIDDVPVGDHTATITTPDGYTLVTSAPPFTVPEDSETPITDVDFVVAEHPSLSGTVQSNGAGVAGVTVTASGPGGSTLSAVTDANGDYSFPRLPAGEYTVGIEVPSGYSASGPVARDESVGATDVEDVDFELARLGAIDGVVRTDGGTPVAGVAITVEGPDGTQQVATDADGAYGLGTLPPGTYTITVTPPAGTAVVGAASRTVVITAAGEVVVDQDFTLGAVVVTPTPTPTPTDSGPAPTGGTKLPATGLAPETFLWAGIGAAVLIIGGILVVVSRRRSKGD</sequence>
<dbReference type="GO" id="GO:0005576">
    <property type="term" value="C:extracellular region"/>
    <property type="evidence" value="ECO:0007669"/>
    <property type="project" value="UniProtKB-SubCell"/>
</dbReference>
<dbReference type="Proteomes" id="UP000033900">
    <property type="component" value="Unassembled WGS sequence"/>
</dbReference>
<protein>
    <submittedName>
        <fullName evidence="9">Serine-aspartate repeat-containing protein D</fullName>
    </submittedName>
</protein>
<evidence type="ECO:0000256" key="7">
    <source>
        <dbReference type="SAM" id="Phobius"/>
    </source>
</evidence>
<dbReference type="PATRIC" id="fig|273678.4.peg.1770"/>
<evidence type="ECO:0000256" key="2">
    <source>
        <dbReference type="ARBA" id="ARBA00022512"/>
    </source>
</evidence>
<evidence type="ECO:0000313" key="10">
    <source>
        <dbReference type="Proteomes" id="UP000033900"/>
    </source>
</evidence>
<dbReference type="InterPro" id="IPR013783">
    <property type="entry name" value="Ig-like_fold"/>
</dbReference>
<dbReference type="Gene3D" id="2.60.40.1120">
    <property type="entry name" value="Carboxypeptidase-like, regulatory domain"/>
    <property type="match status" value="2"/>
</dbReference>
<dbReference type="AlphaFoldDB" id="A0A0M2HN04"/>
<comment type="subcellular location">
    <subcellularLocation>
        <location evidence="1">Secreted</location>
    </subcellularLocation>
</comment>
<dbReference type="SUPFAM" id="SSF49464">
    <property type="entry name" value="Carboxypeptidase regulatory domain-like"/>
    <property type="match status" value="3"/>
</dbReference>
<keyword evidence="7" id="KW-1133">Transmembrane helix</keyword>
<feature type="region of interest" description="Disordered" evidence="6">
    <location>
        <begin position="573"/>
        <end position="593"/>
    </location>
</feature>
<dbReference type="PANTHER" id="PTHR23303:SF14">
    <property type="entry name" value="BOS COMPLEX SUBUNIT NOMO1-RELATED"/>
    <property type="match status" value="1"/>
</dbReference>
<evidence type="ECO:0000313" key="9">
    <source>
        <dbReference type="EMBL" id="KJL48137.1"/>
    </source>
</evidence>
<keyword evidence="2" id="KW-0134">Cell wall</keyword>
<dbReference type="InterPro" id="IPR033764">
    <property type="entry name" value="Sdr_B"/>
</dbReference>